<evidence type="ECO:0000313" key="4">
    <source>
        <dbReference type="EMBL" id="EPS61161.1"/>
    </source>
</evidence>
<name>S8C9X0_9LAMI</name>
<dbReference type="EMBL" id="AUSU01007041">
    <property type="protein sequence ID" value="EPS61161.1"/>
    <property type="molecule type" value="Genomic_DNA"/>
</dbReference>
<feature type="non-terminal residue" evidence="4">
    <location>
        <position position="535"/>
    </location>
</feature>
<dbReference type="Pfam" id="PF02536">
    <property type="entry name" value="mTERF"/>
    <property type="match status" value="1"/>
</dbReference>
<evidence type="ECO:0000313" key="5">
    <source>
        <dbReference type="Proteomes" id="UP000015453"/>
    </source>
</evidence>
<dbReference type="OrthoDB" id="637682at2759"/>
<protein>
    <submittedName>
        <fullName evidence="4">Uncharacterized protein</fullName>
    </submittedName>
</protein>
<dbReference type="InterPro" id="IPR003690">
    <property type="entry name" value="MTERF"/>
</dbReference>
<evidence type="ECO:0000256" key="3">
    <source>
        <dbReference type="ARBA" id="ARBA00022946"/>
    </source>
</evidence>
<keyword evidence="2" id="KW-0804">Transcription</keyword>
<comment type="caution">
    <text evidence="4">The sequence shown here is derived from an EMBL/GenBank/DDBJ whole genome shotgun (WGS) entry which is preliminary data.</text>
</comment>
<keyword evidence="3" id="KW-0809">Transit peptide</keyword>
<dbReference type="InterPro" id="IPR038538">
    <property type="entry name" value="MTERF_sf"/>
</dbReference>
<evidence type="ECO:0000256" key="2">
    <source>
        <dbReference type="ARBA" id="ARBA00022472"/>
    </source>
</evidence>
<gene>
    <name evidence="4" type="ORF">M569_13638</name>
</gene>
<keyword evidence="2" id="KW-0805">Transcription regulation</keyword>
<dbReference type="GO" id="GO:0003676">
    <property type="term" value="F:nucleic acid binding"/>
    <property type="evidence" value="ECO:0007669"/>
    <property type="project" value="InterPro"/>
</dbReference>
<sequence>TVSARRGSEEYESDGDEDRLRDAAESVRLYLEEFGASTDDAVRISSSCPNYLDMLMDSVDDIDHWNSLSASDSDRESMQEAVDFRKKVYQMAKQKGDNGLLPFLESIGVSLPSATHLARYLSSSVSNSLPLLIHKVNHLKGVLYSGGGADDLQIIAKNARRMMAHLSISADEDVQQTLAFFQKIQARRDGLNRLGNESASFHHLIESFPRLLLFPVESRMKPMVEFLGGIGIPDGGIRNVVLLFPPILWYDIEKDIKPRLKSFEKVGAKGDDLGKMLVKYPWMICASVQDNFHSILAFLDHKKVPKNCSSRAITKWPLILGSSITRLSSMVEELNSMGIERQKLGQIISRSPQLLLRKPEEIRRMKSFFRDLGMDDGTVAKTFVRCPEVLAANREATLERKLEFLFREVGISESEVRRVICKYPEALVCDVERAMQPRMSYLREVGFSKRDVASMVRRFSPLLGYSVEKVMKPKVEFLAKTMRRPLRDVVGYPRYLSYSLERKIKPRYYFLRARNMELSLKEMLGKNDEQFAVDY</sequence>
<proteinExistence type="inferred from homology"/>
<organism evidence="4 5">
    <name type="scientific">Genlisea aurea</name>
    <dbReference type="NCBI Taxonomy" id="192259"/>
    <lineage>
        <taxon>Eukaryota</taxon>
        <taxon>Viridiplantae</taxon>
        <taxon>Streptophyta</taxon>
        <taxon>Embryophyta</taxon>
        <taxon>Tracheophyta</taxon>
        <taxon>Spermatophyta</taxon>
        <taxon>Magnoliopsida</taxon>
        <taxon>eudicotyledons</taxon>
        <taxon>Gunneridae</taxon>
        <taxon>Pentapetalae</taxon>
        <taxon>asterids</taxon>
        <taxon>lamiids</taxon>
        <taxon>Lamiales</taxon>
        <taxon>Lentibulariaceae</taxon>
        <taxon>Genlisea</taxon>
    </lineage>
</organism>
<keyword evidence="2" id="KW-0806">Transcription termination</keyword>
<dbReference type="PANTHER" id="PTHR13068">
    <property type="entry name" value="CGI-12 PROTEIN-RELATED"/>
    <property type="match status" value="1"/>
</dbReference>
<dbReference type="PANTHER" id="PTHR13068:SF151">
    <property type="entry name" value="TRANSCRIPTION TERMINATION FACTOR MTERF9, CHLOROPLASTIC"/>
    <property type="match status" value="1"/>
</dbReference>
<reference evidence="4 5" key="1">
    <citation type="journal article" date="2013" name="BMC Genomics">
        <title>The miniature genome of a carnivorous plant Genlisea aurea contains a low number of genes and short non-coding sequences.</title>
        <authorList>
            <person name="Leushkin E.V."/>
            <person name="Sutormin R.A."/>
            <person name="Nabieva E.R."/>
            <person name="Penin A.A."/>
            <person name="Kondrashov A.S."/>
            <person name="Logacheva M.D."/>
        </authorList>
    </citation>
    <scope>NUCLEOTIDE SEQUENCE [LARGE SCALE GENOMIC DNA]</scope>
</reference>
<dbReference type="GO" id="GO:0006353">
    <property type="term" value="P:DNA-templated transcription termination"/>
    <property type="evidence" value="ECO:0007669"/>
    <property type="project" value="UniProtKB-KW"/>
</dbReference>
<evidence type="ECO:0000256" key="1">
    <source>
        <dbReference type="ARBA" id="ARBA00007692"/>
    </source>
</evidence>
<dbReference type="SMART" id="SM00733">
    <property type="entry name" value="Mterf"/>
    <property type="match status" value="9"/>
</dbReference>
<comment type="similarity">
    <text evidence="1">Belongs to the mTERF family.</text>
</comment>
<dbReference type="AlphaFoldDB" id="S8C9X0"/>
<accession>S8C9X0</accession>
<keyword evidence="5" id="KW-1185">Reference proteome</keyword>
<feature type="non-terminal residue" evidence="4">
    <location>
        <position position="1"/>
    </location>
</feature>
<dbReference type="Proteomes" id="UP000015453">
    <property type="component" value="Unassembled WGS sequence"/>
</dbReference>
<dbReference type="Gene3D" id="1.25.70.10">
    <property type="entry name" value="Transcription termination factor 3, mitochondrial"/>
    <property type="match status" value="1"/>
</dbReference>